<dbReference type="InterPro" id="IPR036638">
    <property type="entry name" value="HLH_DNA-bd_sf"/>
</dbReference>
<gene>
    <name evidence="2" type="ORF">H0266_02400</name>
</gene>
<dbReference type="EMBL" id="JACEFG010000001">
    <property type="protein sequence ID" value="MBA2173741.1"/>
    <property type="molecule type" value="Genomic_DNA"/>
</dbReference>
<dbReference type="GO" id="GO:0043937">
    <property type="term" value="P:regulation of sporulation"/>
    <property type="evidence" value="ECO:0007669"/>
    <property type="project" value="InterPro"/>
</dbReference>
<dbReference type="Gene3D" id="4.10.280.10">
    <property type="entry name" value="Helix-loop-helix DNA-binding domain"/>
    <property type="match status" value="1"/>
</dbReference>
<evidence type="ECO:0000256" key="1">
    <source>
        <dbReference type="SAM" id="Coils"/>
    </source>
</evidence>
<evidence type="ECO:0000313" key="2">
    <source>
        <dbReference type="EMBL" id="MBA2173741.1"/>
    </source>
</evidence>
<comment type="caution">
    <text evidence="2">The sequence shown here is derived from an EMBL/GenBank/DDBJ whole genome shotgun (WGS) entry which is preliminary data.</text>
</comment>
<dbReference type="InterPro" id="IPR018540">
    <property type="entry name" value="Spo0E-like"/>
</dbReference>
<proteinExistence type="predicted"/>
<dbReference type="SUPFAM" id="SSF140500">
    <property type="entry name" value="BAS1536-like"/>
    <property type="match status" value="1"/>
</dbReference>
<dbReference type="Pfam" id="PF09388">
    <property type="entry name" value="SpoOE-like"/>
    <property type="match status" value="1"/>
</dbReference>
<feature type="coiled-coil region" evidence="1">
    <location>
        <begin position="4"/>
        <end position="31"/>
    </location>
</feature>
<keyword evidence="1" id="KW-0175">Coiled coil</keyword>
<protein>
    <submittedName>
        <fullName evidence="2">Aspartyl-phosphate phosphatase Spo0E family protein</fullName>
    </submittedName>
</protein>
<keyword evidence="3" id="KW-1185">Reference proteome</keyword>
<dbReference type="InterPro" id="IPR037208">
    <property type="entry name" value="Spo0E-like_sf"/>
</dbReference>
<organism evidence="2 3">
    <name type="scientific">Halobacillus locisalis</name>
    <dbReference type="NCBI Taxonomy" id="220753"/>
    <lineage>
        <taxon>Bacteria</taxon>
        <taxon>Bacillati</taxon>
        <taxon>Bacillota</taxon>
        <taxon>Bacilli</taxon>
        <taxon>Bacillales</taxon>
        <taxon>Bacillaceae</taxon>
        <taxon>Halobacillus</taxon>
    </lineage>
</organism>
<dbReference type="GO" id="GO:0046983">
    <property type="term" value="F:protein dimerization activity"/>
    <property type="evidence" value="ECO:0007669"/>
    <property type="project" value="InterPro"/>
</dbReference>
<accession>A0A838CP77</accession>
<dbReference type="Proteomes" id="UP000571017">
    <property type="component" value="Unassembled WGS sequence"/>
</dbReference>
<evidence type="ECO:0000313" key="3">
    <source>
        <dbReference type="Proteomes" id="UP000571017"/>
    </source>
</evidence>
<reference evidence="2 3" key="1">
    <citation type="journal article" date="2004" name="Extremophiles">
        <title>Halobacillus locisalis sp. nov., a halophilic bacterium isolated from a marine solar saltern of the Yellow Sea in Korea.</title>
        <authorList>
            <person name="Yoon J.H."/>
            <person name="Kang K.H."/>
            <person name="Oh T.K."/>
            <person name="Park Y.H."/>
        </authorList>
    </citation>
    <scope>NUCLEOTIDE SEQUENCE [LARGE SCALE GENOMIC DNA]</scope>
    <source>
        <strain evidence="2 3">KCTC 3788</strain>
    </source>
</reference>
<name>A0A838CP77_9BACI</name>
<sequence>MKVDEKLEKQIEDLRTEMYEAQEKFTHYEEVVKISQKLDVVLNKLDGIDKKMDS</sequence>
<dbReference type="RefSeq" id="WP_181470782.1">
    <property type="nucleotide sequence ID" value="NZ_JACEFG010000001.1"/>
</dbReference>
<dbReference type="AlphaFoldDB" id="A0A838CP77"/>